<dbReference type="Gene3D" id="2.60.120.680">
    <property type="entry name" value="GOLD domain"/>
    <property type="match status" value="1"/>
</dbReference>
<dbReference type="PROSITE" id="PS50191">
    <property type="entry name" value="CRAL_TRIO"/>
    <property type="match status" value="1"/>
</dbReference>
<feature type="domain" description="CRAL-TRIO" evidence="1">
    <location>
        <begin position="138"/>
        <end position="292"/>
    </location>
</feature>
<dbReference type="PANTHER" id="PTHR23324:SF83">
    <property type="entry name" value="SEC14-LIKE PROTEIN 2"/>
    <property type="match status" value="1"/>
</dbReference>
<dbReference type="Proteomes" id="UP000751190">
    <property type="component" value="Unassembled WGS sequence"/>
</dbReference>
<dbReference type="EMBL" id="JAGTXO010000023">
    <property type="protein sequence ID" value="KAG8461898.1"/>
    <property type="molecule type" value="Genomic_DNA"/>
</dbReference>
<dbReference type="SMART" id="SM00516">
    <property type="entry name" value="SEC14"/>
    <property type="match status" value="1"/>
</dbReference>
<dbReference type="Pfam" id="PF00650">
    <property type="entry name" value="CRAL_TRIO"/>
    <property type="match status" value="1"/>
</dbReference>
<accession>A0A8J5X8Q4</accession>
<dbReference type="SUPFAM" id="SSF52087">
    <property type="entry name" value="CRAL/TRIO domain"/>
    <property type="match status" value="1"/>
</dbReference>
<gene>
    <name evidence="2" type="ORF">KFE25_013917</name>
</gene>
<organism evidence="2 3">
    <name type="scientific">Diacronema lutheri</name>
    <name type="common">Unicellular marine alga</name>
    <name type="synonym">Monochrysis lutheri</name>
    <dbReference type="NCBI Taxonomy" id="2081491"/>
    <lineage>
        <taxon>Eukaryota</taxon>
        <taxon>Haptista</taxon>
        <taxon>Haptophyta</taxon>
        <taxon>Pavlovophyceae</taxon>
        <taxon>Pavlovales</taxon>
        <taxon>Pavlovaceae</taxon>
        <taxon>Diacronema</taxon>
    </lineage>
</organism>
<reference evidence="2" key="1">
    <citation type="submission" date="2021-05" db="EMBL/GenBank/DDBJ databases">
        <title>The genome of the haptophyte Pavlova lutheri (Diacronema luteri, Pavlovales) - a model for lipid biosynthesis in eukaryotic algae.</title>
        <authorList>
            <person name="Hulatt C.J."/>
            <person name="Posewitz M.C."/>
        </authorList>
    </citation>
    <scope>NUCLEOTIDE SEQUENCE</scope>
    <source>
        <strain evidence="2">NIVA-4/92</strain>
    </source>
</reference>
<dbReference type="AlphaFoldDB" id="A0A8J5X8Q4"/>
<dbReference type="InterPro" id="IPR001251">
    <property type="entry name" value="CRAL-TRIO_dom"/>
</dbReference>
<sequence length="503" mass="52769">MGLARALAPEERSQMEAALAELMADGQSVTHAVPTEYTDADVHALALFLHDAPVFTLGDCGARLCASFGAGAADGYQATAARLLAATRGDTAVCERYATYLALTRALKGLDLLVDSFERGACASFWPAAGFLFRPPTTRYSTKGKLPVAVFAPVGFEPEAVLRVPPQQLYACLHLLTERFLRAEVARGESGHVLVFDLAQFGWAHLHRRFLTQVVMLVAMLLKNYPEMIAKLHIVNAPAIFSIAWAAILPFANEHVRSKISISRSHDRDALLELVGKEGLPADLGGVLDDAEADGHAAAPADTLPPQPSEAAWAQVEIAAGRTATHAVVVTRDDLERGAAEAAAAAAAAAAVAAAAGGARPTDSPPERGACSLALEFELDGADITFFAVTHALRENDAGGGGGGKSTSGGGASEEKYALEPATLLADEMPCSRLVEVTSPSTVTFVWDNSAAWRYARTVRYRVAKVYGFAQPQGAAGLVTASGTPEWEGLDDAEVAKLVGAAP</sequence>
<keyword evidence="3" id="KW-1185">Reference proteome</keyword>
<protein>
    <recommendedName>
        <fullName evidence="1">CRAL-TRIO domain-containing protein</fullName>
    </recommendedName>
</protein>
<dbReference type="GO" id="GO:0005737">
    <property type="term" value="C:cytoplasm"/>
    <property type="evidence" value="ECO:0007669"/>
    <property type="project" value="TreeGrafter"/>
</dbReference>
<dbReference type="PANTHER" id="PTHR23324">
    <property type="entry name" value="SEC14 RELATED PROTEIN"/>
    <property type="match status" value="1"/>
</dbReference>
<evidence type="ECO:0000259" key="1">
    <source>
        <dbReference type="PROSITE" id="PS50191"/>
    </source>
</evidence>
<dbReference type="InterPro" id="IPR036865">
    <property type="entry name" value="CRAL-TRIO_dom_sf"/>
</dbReference>
<comment type="caution">
    <text evidence="2">The sequence shown here is derived from an EMBL/GenBank/DDBJ whole genome shotgun (WGS) entry which is preliminary data.</text>
</comment>
<dbReference type="OrthoDB" id="1434354at2759"/>
<proteinExistence type="predicted"/>
<evidence type="ECO:0000313" key="3">
    <source>
        <dbReference type="Proteomes" id="UP000751190"/>
    </source>
</evidence>
<name>A0A8J5X8Q4_DIALT</name>
<dbReference type="CDD" id="cd00170">
    <property type="entry name" value="SEC14"/>
    <property type="match status" value="1"/>
</dbReference>
<dbReference type="Gene3D" id="3.40.525.10">
    <property type="entry name" value="CRAL-TRIO lipid binding domain"/>
    <property type="match status" value="1"/>
</dbReference>
<evidence type="ECO:0000313" key="2">
    <source>
        <dbReference type="EMBL" id="KAG8461898.1"/>
    </source>
</evidence>
<dbReference type="InterPro" id="IPR051064">
    <property type="entry name" value="SEC14/CRAL-TRIO_domain"/>
</dbReference>